<proteinExistence type="predicted"/>
<comment type="caution">
    <text evidence="2">The sequence shown here is derived from an EMBL/GenBank/DDBJ whole genome shotgun (WGS) entry which is preliminary data.</text>
</comment>
<keyword evidence="3" id="KW-1185">Reference proteome</keyword>
<dbReference type="Proteomes" id="UP001159363">
    <property type="component" value="Chromosome 13"/>
</dbReference>
<feature type="domain" description="Tc1-like transposase DDE" evidence="1">
    <location>
        <begin position="127"/>
        <end position="180"/>
    </location>
</feature>
<dbReference type="InterPro" id="IPR036397">
    <property type="entry name" value="RNaseH_sf"/>
</dbReference>
<dbReference type="Gene3D" id="3.30.420.10">
    <property type="entry name" value="Ribonuclease H-like superfamily/Ribonuclease H"/>
    <property type="match status" value="1"/>
</dbReference>
<dbReference type="EMBL" id="JARBHB010000014">
    <property type="protein sequence ID" value="KAJ8869292.1"/>
    <property type="molecule type" value="Genomic_DNA"/>
</dbReference>
<dbReference type="InterPro" id="IPR038717">
    <property type="entry name" value="Tc1-like_DDE_dom"/>
</dbReference>
<name>A0ABQ9GCR5_9NEOP</name>
<protein>
    <recommendedName>
        <fullName evidence="1">Tc1-like transposase DDE domain-containing protein</fullName>
    </recommendedName>
</protein>
<sequence>MQQVPDVYLANLCNVISFHGIWKQKTHQIAPVDSTTPDTTFHLGSLFQADGQVRVWHKPNEAMEPIVKKAPCRLWWWFRNGVECVHWHGLGPLVHMPTKLNGNRNKTLLGDHLQPFIDFSFSDNDGMFQQHNAPSHRAANVQDWFEEHSGEFQRMEWPARSPDVNPIEHLWDVVERAIRTQDPALRNTRELWAAIRTAWLNISPEGLPSTCGKPSATFVRLCITGGLMTSLAGLSSMKCRHIGAVGTGKRSVPVLGSRPVEGDGLPHVITTIVVKALNCVPTSRRCSVLRLALEVPSPALSLFGGTSECPTGSTGVNVDMFSWFVGNPHQDQPEFNPRPGHYGFSHVGIVPDDVVGRWISRGPPVSPALALWRCSILTSITSSALKTSMLRAAQISSYFHLRGNHTYNCKTTAKTMVSSNTGTNRTGVLAVVDIGDSLLIGLKCQQMCADLNGRGKFDVKSWGSAVAARGQRRCPLDDWDVQQQAAACPRATRPSSVTLVAGPASLLLHFLLLGGRVCRGRAPKRAAASECGRPYKVRPRVCRGRPHLSSLGDNCWRGHGGVVVRLPASHLGEAGSIPGGVTPGFSLVGIAPDCASGRLVFSAISRRPP</sequence>
<dbReference type="Pfam" id="PF13358">
    <property type="entry name" value="DDE_3"/>
    <property type="match status" value="1"/>
</dbReference>
<evidence type="ECO:0000259" key="1">
    <source>
        <dbReference type="Pfam" id="PF13358"/>
    </source>
</evidence>
<reference evidence="2 3" key="1">
    <citation type="submission" date="2023-02" db="EMBL/GenBank/DDBJ databases">
        <title>LHISI_Scaffold_Assembly.</title>
        <authorList>
            <person name="Stuart O.P."/>
            <person name="Cleave R."/>
            <person name="Magrath M.J.L."/>
            <person name="Mikheyev A.S."/>
        </authorList>
    </citation>
    <scope>NUCLEOTIDE SEQUENCE [LARGE SCALE GENOMIC DNA]</scope>
    <source>
        <strain evidence="2">Daus_M_001</strain>
        <tissue evidence="2">Leg muscle</tissue>
    </source>
</reference>
<accession>A0ABQ9GCR5</accession>
<organism evidence="2 3">
    <name type="scientific">Dryococelus australis</name>
    <dbReference type="NCBI Taxonomy" id="614101"/>
    <lineage>
        <taxon>Eukaryota</taxon>
        <taxon>Metazoa</taxon>
        <taxon>Ecdysozoa</taxon>
        <taxon>Arthropoda</taxon>
        <taxon>Hexapoda</taxon>
        <taxon>Insecta</taxon>
        <taxon>Pterygota</taxon>
        <taxon>Neoptera</taxon>
        <taxon>Polyneoptera</taxon>
        <taxon>Phasmatodea</taxon>
        <taxon>Verophasmatodea</taxon>
        <taxon>Anareolatae</taxon>
        <taxon>Phasmatidae</taxon>
        <taxon>Eurycanthinae</taxon>
        <taxon>Dryococelus</taxon>
    </lineage>
</organism>
<gene>
    <name evidence="2" type="ORF">PR048_030866</name>
</gene>
<evidence type="ECO:0000313" key="2">
    <source>
        <dbReference type="EMBL" id="KAJ8869292.1"/>
    </source>
</evidence>
<evidence type="ECO:0000313" key="3">
    <source>
        <dbReference type="Proteomes" id="UP001159363"/>
    </source>
</evidence>